<dbReference type="AlphaFoldDB" id="A0A3S5Y177"/>
<protein>
    <recommendedName>
        <fullName evidence="5">Oxygen sensor histidine kinase NreB</fullName>
        <ecNumber evidence="4">2.7.13.3</ecNumber>
    </recommendedName>
    <alternativeName>
        <fullName evidence="14">Nitrogen regulation protein B</fullName>
    </alternativeName>
</protein>
<evidence type="ECO:0000256" key="6">
    <source>
        <dbReference type="ARBA" id="ARBA00022485"/>
    </source>
</evidence>
<feature type="domain" description="Histidine kinase/HSP90-like ATPase" evidence="17">
    <location>
        <begin position="329"/>
        <end position="420"/>
    </location>
</feature>
<comment type="subcellular location">
    <subcellularLocation>
        <location evidence="3">Cytoplasm</location>
    </subcellularLocation>
</comment>
<dbReference type="InterPro" id="IPR011712">
    <property type="entry name" value="Sig_transdc_His_kin_sub3_dim/P"/>
</dbReference>
<evidence type="ECO:0000256" key="3">
    <source>
        <dbReference type="ARBA" id="ARBA00004496"/>
    </source>
</evidence>
<evidence type="ECO:0000256" key="12">
    <source>
        <dbReference type="ARBA" id="ARBA00023014"/>
    </source>
</evidence>
<keyword evidence="15" id="KW-0175">Coiled coil</keyword>
<dbReference type="SUPFAM" id="SSF55874">
    <property type="entry name" value="ATPase domain of HSP90 chaperone/DNA topoisomerase II/histidine kinase"/>
    <property type="match status" value="1"/>
</dbReference>
<keyword evidence="16" id="KW-1133">Transmembrane helix</keyword>
<keyword evidence="11" id="KW-0902">Two-component regulatory system</keyword>
<comment type="cofactor">
    <cofactor evidence="2">
        <name>[4Fe-4S] cluster</name>
        <dbReference type="ChEBI" id="CHEBI:49883"/>
    </cofactor>
</comment>
<keyword evidence="6" id="KW-0479">Metal-binding</keyword>
<keyword evidence="7" id="KW-0963">Cytoplasm</keyword>
<sequence length="422" mass="45550">MLPPSRRHRVRDIGRAATVGSSEWPIPGRCGVRRIGPMQGNRENADNAAFRGPLGVAIHLSFYVLLAASTARYLTYHGVSGRWLVVAGLIVVLAGLYAVIVVLSRRGGAWQPWVWPVLTSWVALVWLAPSFAWTAFPIFFLCTRAFPRWAAYLIVAALAVFAGIEFASFSGRTEWAVLLAPLCTGALIVLAYGQVERDSAERERLLGELVDAKSRLAETEREAGVLSERERLAREIHDTVTQGLTSALLHLEAADEVWERSGPRARDEVRVATRSLRENLAETRNLVHYLSSPDLTTQTLDAALLAAVRGYVPSAQLRVIGEPVGLPPDVEHALLRIVQSAASNIRRHADAHTVGVTLTYLPDAVALDVFDDGSGFVVGETSGFGLPAMRQRVEALGGTFSVESAPGEGTVVAAQIPIGAAS</sequence>
<dbReference type="GO" id="GO:0000155">
    <property type="term" value="F:phosphorelay sensor kinase activity"/>
    <property type="evidence" value="ECO:0007669"/>
    <property type="project" value="InterPro"/>
</dbReference>
<keyword evidence="16" id="KW-0472">Membrane</keyword>
<dbReference type="GO" id="GO:0016020">
    <property type="term" value="C:membrane"/>
    <property type="evidence" value="ECO:0007669"/>
    <property type="project" value="InterPro"/>
</dbReference>
<comment type="catalytic activity">
    <reaction evidence="1">
        <text>ATP + protein L-histidine = ADP + protein N-phospho-L-histidine.</text>
        <dbReference type="EC" id="2.7.13.3"/>
    </reaction>
</comment>
<dbReference type="PIRSF" id="PIRSF037434">
    <property type="entry name" value="STHK_ChrS"/>
    <property type="match status" value="1"/>
</dbReference>
<keyword evidence="16" id="KW-0812">Transmembrane</keyword>
<evidence type="ECO:0000256" key="14">
    <source>
        <dbReference type="ARBA" id="ARBA00030800"/>
    </source>
</evidence>
<feature type="coiled-coil region" evidence="15">
    <location>
        <begin position="202"/>
        <end position="229"/>
    </location>
</feature>
<dbReference type="KEGG" id="req:REQ_01370"/>
<keyword evidence="10" id="KW-0408">Iron</keyword>
<evidence type="ECO:0000256" key="5">
    <source>
        <dbReference type="ARBA" id="ARBA00017322"/>
    </source>
</evidence>
<evidence type="ECO:0000256" key="11">
    <source>
        <dbReference type="ARBA" id="ARBA00023012"/>
    </source>
</evidence>
<evidence type="ECO:0000313" key="18">
    <source>
        <dbReference type="EMBL" id="CBH46288.1"/>
    </source>
</evidence>
<feature type="transmembrane region" description="Helical" evidence="16">
    <location>
        <begin position="83"/>
        <end position="103"/>
    </location>
</feature>
<keyword evidence="12" id="KW-0411">Iron-sulfur</keyword>
<dbReference type="InterPro" id="IPR003594">
    <property type="entry name" value="HATPase_dom"/>
</dbReference>
<evidence type="ECO:0000259" key="17">
    <source>
        <dbReference type="SMART" id="SM00387"/>
    </source>
</evidence>
<evidence type="ECO:0000256" key="9">
    <source>
        <dbReference type="ARBA" id="ARBA00022777"/>
    </source>
</evidence>
<comment type="function">
    <text evidence="13">Member of the two-component regulatory system NreB/NreC involved in the control of dissimilatory nitrate/nitrite reduction in response to oxygen. NreB functions as a direct oxygen sensor histidine kinase which is autophosphorylated, in the absence of oxygen, probably at the conserved histidine residue, and transfers its phosphate group probably to a conserved aspartate residue of NreC. NreB/NreC activates the expression of the nitrate (narGHJI) and nitrite (nir) reductase operons, as well as the putative nitrate transporter gene narT.</text>
</comment>
<organism evidence="18">
    <name type="scientific">Rhodococcus hoagii (strain 103S)</name>
    <name type="common">Rhodococcus equi</name>
    <dbReference type="NCBI Taxonomy" id="685727"/>
    <lineage>
        <taxon>Bacteria</taxon>
        <taxon>Bacillati</taxon>
        <taxon>Actinomycetota</taxon>
        <taxon>Actinomycetes</taxon>
        <taxon>Mycobacteriales</taxon>
        <taxon>Nocardiaceae</taxon>
        <taxon>Prescottella</taxon>
    </lineage>
</organism>
<dbReference type="EC" id="2.7.13.3" evidence="4"/>
<feature type="transmembrane region" description="Helical" evidence="16">
    <location>
        <begin position="149"/>
        <end position="169"/>
    </location>
</feature>
<evidence type="ECO:0000313" key="19">
    <source>
        <dbReference type="Proteomes" id="UP000006892"/>
    </source>
</evidence>
<name>A0A3S5Y177_RHOH1</name>
<evidence type="ECO:0000256" key="1">
    <source>
        <dbReference type="ARBA" id="ARBA00000085"/>
    </source>
</evidence>
<dbReference type="PANTHER" id="PTHR24421">
    <property type="entry name" value="NITRATE/NITRITE SENSOR PROTEIN NARX-RELATED"/>
    <property type="match status" value="1"/>
</dbReference>
<evidence type="ECO:0000256" key="8">
    <source>
        <dbReference type="ARBA" id="ARBA00022679"/>
    </source>
</evidence>
<feature type="transmembrane region" description="Helical" evidence="16">
    <location>
        <begin position="175"/>
        <end position="195"/>
    </location>
</feature>
<dbReference type="InterPro" id="IPR036890">
    <property type="entry name" value="HATPase_C_sf"/>
</dbReference>
<dbReference type="Gene3D" id="3.30.565.10">
    <property type="entry name" value="Histidine kinase-like ATPase, C-terminal domain"/>
    <property type="match status" value="1"/>
</dbReference>
<evidence type="ECO:0000256" key="10">
    <source>
        <dbReference type="ARBA" id="ARBA00023004"/>
    </source>
</evidence>
<dbReference type="PANTHER" id="PTHR24421:SF62">
    <property type="entry name" value="SENSORY TRANSDUCTION HISTIDINE KINASE"/>
    <property type="match status" value="1"/>
</dbReference>
<dbReference type="InterPro" id="IPR004358">
    <property type="entry name" value="Sig_transdc_His_kin-like_C"/>
</dbReference>
<dbReference type="GO" id="GO:0051539">
    <property type="term" value="F:4 iron, 4 sulfur cluster binding"/>
    <property type="evidence" value="ECO:0007669"/>
    <property type="project" value="UniProtKB-KW"/>
</dbReference>
<dbReference type="Pfam" id="PF07730">
    <property type="entry name" value="HisKA_3"/>
    <property type="match status" value="1"/>
</dbReference>
<keyword evidence="6" id="KW-0004">4Fe-4S</keyword>
<dbReference type="EMBL" id="FN563149">
    <property type="protein sequence ID" value="CBH46288.1"/>
    <property type="molecule type" value="Genomic_DNA"/>
</dbReference>
<reference evidence="18" key="1">
    <citation type="journal article" date="2010" name="PLoS Genet.">
        <title>The genome of a pathogenic rhodococcus: cooptive virulence underpinned by key gene acquisitions.</title>
        <authorList>
            <person name="Letek M."/>
            <person name="Gonzalez P."/>
            <person name="Macarthur I."/>
            <person name="Rodriguez H."/>
            <person name="Freeman T.C."/>
            <person name="Valero-Rello A."/>
            <person name="Blanco M."/>
            <person name="Buckley T."/>
            <person name="Cherevach I."/>
            <person name="Fahey R."/>
            <person name="Hapeshi A."/>
            <person name="Holdstock J."/>
            <person name="Leadon D."/>
            <person name="Navas J."/>
            <person name="Ocampo A."/>
            <person name="Quail M.A."/>
            <person name="Sanders M."/>
            <person name="Scortti M.M."/>
            <person name="Prescott J.F."/>
            <person name="Fogarty U."/>
            <person name="Meijer W.G."/>
            <person name="Parkhill J."/>
            <person name="Bentley S.D."/>
            <person name="Vazquez-Boland J.A."/>
        </authorList>
    </citation>
    <scope>NUCLEOTIDE SEQUENCE [LARGE SCALE GENOMIC DNA]</scope>
    <source>
        <strain evidence="18 19">103S</strain>
    </source>
</reference>
<dbReference type="InterPro" id="IPR050482">
    <property type="entry name" value="Sensor_HK_TwoCompSys"/>
</dbReference>
<evidence type="ECO:0000256" key="2">
    <source>
        <dbReference type="ARBA" id="ARBA00001966"/>
    </source>
</evidence>
<evidence type="ECO:0000256" key="16">
    <source>
        <dbReference type="SAM" id="Phobius"/>
    </source>
</evidence>
<dbReference type="SMART" id="SM00387">
    <property type="entry name" value="HATPase_c"/>
    <property type="match status" value="1"/>
</dbReference>
<dbReference type="GO" id="GO:0005737">
    <property type="term" value="C:cytoplasm"/>
    <property type="evidence" value="ECO:0007669"/>
    <property type="project" value="UniProtKB-SubCell"/>
</dbReference>
<evidence type="ECO:0000256" key="4">
    <source>
        <dbReference type="ARBA" id="ARBA00012438"/>
    </source>
</evidence>
<feature type="transmembrane region" description="Helical" evidence="16">
    <location>
        <begin position="48"/>
        <end position="71"/>
    </location>
</feature>
<feature type="transmembrane region" description="Helical" evidence="16">
    <location>
        <begin position="123"/>
        <end position="142"/>
    </location>
</feature>
<gene>
    <name evidence="18" type="ordered locus">REQ_01370</name>
</gene>
<evidence type="ECO:0000256" key="15">
    <source>
        <dbReference type="SAM" id="Coils"/>
    </source>
</evidence>
<dbReference type="GO" id="GO:0046983">
    <property type="term" value="F:protein dimerization activity"/>
    <property type="evidence" value="ECO:0007669"/>
    <property type="project" value="InterPro"/>
</dbReference>
<evidence type="ECO:0000256" key="13">
    <source>
        <dbReference type="ARBA" id="ARBA00024827"/>
    </source>
</evidence>
<dbReference type="InterPro" id="IPR017205">
    <property type="entry name" value="Sig_transdc_His_kinase_ChrS"/>
</dbReference>
<dbReference type="Proteomes" id="UP001154400">
    <property type="component" value="Chromosome"/>
</dbReference>
<proteinExistence type="predicted"/>
<dbReference type="Pfam" id="PF02518">
    <property type="entry name" value="HATPase_c"/>
    <property type="match status" value="1"/>
</dbReference>
<dbReference type="CDD" id="cd16917">
    <property type="entry name" value="HATPase_UhpB-NarQ-NarX-like"/>
    <property type="match status" value="1"/>
</dbReference>
<dbReference type="Gene3D" id="1.20.5.1930">
    <property type="match status" value="1"/>
</dbReference>
<accession>A0A3S5Y177</accession>
<dbReference type="PRINTS" id="PR00344">
    <property type="entry name" value="BCTRLSENSOR"/>
</dbReference>
<keyword evidence="8" id="KW-0808">Transferase</keyword>
<evidence type="ECO:0000256" key="7">
    <source>
        <dbReference type="ARBA" id="ARBA00022490"/>
    </source>
</evidence>
<keyword evidence="9 18" id="KW-0418">Kinase</keyword>